<sequence>MIYKDRKSPLKRDNSQTKKSSSVRKEQEPIMRHPKRKTLGCGHEIDVVDSSGECLVCTAQSPFDEFKSKSANVFKVLQSLDNDDFFRALQQLDDPLTISLSKQRCQSSTGELFKDPMNYSRMALAEQQTNIQQIIRKCLRCNKDIQNHDSKNISYFCNSCKNF</sequence>
<dbReference type="GeneID" id="5012068"/>
<accession>A0BK19</accession>
<evidence type="ECO:0000313" key="3">
    <source>
        <dbReference type="Proteomes" id="UP000000600"/>
    </source>
</evidence>
<evidence type="ECO:0000313" key="2">
    <source>
        <dbReference type="EMBL" id="CAK58886.1"/>
    </source>
</evidence>
<dbReference type="AlphaFoldDB" id="A0BK19"/>
<dbReference type="InParanoid" id="A0BK19"/>
<evidence type="ECO:0000256" key="1">
    <source>
        <dbReference type="SAM" id="MobiDB-lite"/>
    </source>
</evidence>
<dbReference type="Proteomes" id="UP000000600">
    <property type="component" value="Unassembled WGS sequence"/>
</dbReference>
<proteinExistence type="predicted"/>
<reference evidence="2 3" key="1">
    <citation type="journal article" date="2006" name="Nature">
        <title>Global trends of whole-genome duplications revealed by the ciliate Paramecium tetraurelia.</title>
        <authorList>
            <consortium name="Genoscope"/>
            <person name="Aury J.-M."/>
            <person name="Jaillon O."/>
            <person name="Duret L."/>
            <person name="Noel B."/>
            <person name="Jubin C."/>
            <person name="Porcel B.M."/>
            <person name="Segurens B."/>
            <person name="Daubin V."/>
            <person name="Anthouard V."/>
            <person name="Aiach N."/>
            <person name="Arnaiz O."/>
            <person name="Billaut A."/>
            <person name="Beisson J."/>
            <person name="Blanc I."/>
            <person name="Bouhouche K."/>
            <person name="Camara F."/>
            <person name="Duharcourt S."/>
            <person name="Guigo R."/>
            <person name="Gogendeau D."/>
            <person name="Katinka M."/>
            <person name="Keller A.-M."/>
            <person name="Kissmehl R."/>
            <person name="Klotz C."/>
            <person name="Koll F."/>
            <person name="Le Moue A."/>
            <person name="Lepere C."/>
            <person name="Malinsky S."/>
            <person name="Nowacki M."/>
            <person name="Nowak J.K."/>
            <person name="Plattner H."/>
            <person name="Poulain J."/>
            <person name="Ruiz F."/>
            <person name="Serrano V."/>
            <person name="Zagulski M."/>
            <person name="Dessen P."/>
            <person name="Betermier M."/>
            <person name="Weissenbach J."/>
            <person name="Scarpelli C."/>
            <person name="Schachter V."/>
            <person name="Sperling L."/>
            <person name="Meyer E."/>
            <person name="Cohen J."/>
            <person name="Wincker P."/>
        </authorList>
    </citation>
    <scope>NUCLEOTIDE SEQUENCE [LARGE SCALE GENOMIC DNA]</scope>
    <source>
        <strain evidence="2 3">Stock d4-2</strain>
    </source>
</reference>
<dbReference type="OMA" id="YKDRKSP"/>
<dbReference type="KEGG" id="ptm:GSPATT00029516001"/>
<feature type="region of interest" description="Disordered" evidence="1">
    <location>
        <begin position="1"/>
        <end position="36"/>
    </location>
</feature>
<dbReference type="HOGENOM" id="CLU_110034_0_0_1"/>
<organism evidence="2 3">
    <name type="scientific">Paramecium tetraurelia</name>
    <dbReference type="NCBI Taxonomy" id="5888"/>
    <lineage>
        <taxon>Eukaryota</taxon>
        <taxon>Sar</taxon>
        <taxon>Alveolata</taxon>
        <taxon>Ciliophora</taxon>
        <taxon>Intramacronucleata</taxon>
        <taxon>Oligohymenophorea</taxon>
        <taxon>Peniculida</taxon>
        <taxon>Parameciidae</taxon>
        <taxon>Paramecium</taxon>
    </lineage>
</organism>
<dbReference type="EMBL" id="CT867999">
    <property type="protein sequence ID" value="CAK58886.1"/>
    <property type="molecule type" value="Genomic_DNA"/>
</dbReference>
<feature type="compositionally biased region" description="Basic and acidic residues" evidence="1">
    <location>
        <begin position="1"/>
        <end position="16"/>
    </location>
</feature>
<gene>
    <name evidence="2" type="ORF">GSPATT00029516001</name>
</gene>
<protein>
    <submittedName>
        <fullName evidence="2">Uncharacterized protein</fullName>
    </submittedName>
</protein>
<name>A0BK19_PARTE</name>
<keyword evidence="3" id="KW-1185">Reference proteome</keyword>
<dbReference type="RefSeq" id="XP_001426284.1">
    <property type="nucleotide sequence ID" value="XM_001426247.2"/>
</dbReference>